<dbReference type="InterPro" id="IPR023074">
    <property type="entry name" value="HMG_CoA_Rdtase_cat_sf"/>
</dbReference>
<evidence type="ECO:0000313" key="6">
    <source>
        <dbReference type="Proteomes" id="UP000282876"/>
    </source>
</evidence>
<dbReference type="Gene3D" id="3.90.770.10">
    <property type="entry name" value="3-hydroxy-3-methylglutaryl-coenzyme A Reductase, Chain A, domain 2"/>
    <property type="match status" value="1"/>
</dbReference>
<protein>
    <recommendedName>
        <fullName evidence="2">hydroxymethylglutaryl-CoA reductase (NADPH)</fullName>
        <ecNumber evidence="2">1.1.1.34</ecNumber>
    </recommendedName>
</protein>
<dbReference type="CDD" id="cd00643">
    <property type="entry name" value="HMG-CoA_reductase_classI"/>
    <property type="match status" value="1"/>
</dbReference>
<keyword evidence="3" id="KW-0521">NADP</keyword>
<dbReference type="Proteomes" id="UP000282876">
    <property type="component" value="Unassembled WGS sequence"/>
</dbReference>
<dbReference type="InterPro" id="IPR004554">
    <property type="entry name" value="HMG_CoA_Rdtase_eu_arc"/>
</dbReference>
<evidence type="ECO:0000256" key="4">
    <source>
        <dbReference type="ARBA" id="ARBA00023002"/>
    </source>
</evidence>
<evidence type="ECO:0000313" key="5">
    <source>
        <dbReference type="EMBL" id="RVD93205.1"/>
    </source>
</evidence>
<name>A0A437APP1_9MICR</name>
<dbReference type="VEuPathDB" id="MicrosporidiaDB:TUBRATIS_002690"/>
<evidence type="ECO:0000256" key="1">
    <source>
        <dbReference type="ARBA" id="ARBA00007661"/>
    </source>
</evidence>
<dbReference type="InterPro" id="IPR002202">
    <property type="entry name" value="HMG_CoA_Rdtase"/>
</dbReference>
<evidence type="ECO:0000256" key="3">
    <source>
        <dbReference type="ARBA" id="ARBA00022857"/>
    </source>
</evidence>
<dbReference type="Pfam" id="PF00368">
    <property type="entry name" value="HMG-CoA_red"/>
    <property type="match status" value="1"/>
</dbReference>
<comment type="caution">
    <text evidence="5">The sequence shown here is derived from an EMBL/GenBank/DDBJ whole genome shotgun (WGS) entry which is preliminary data.</text>
</comment>
<dbReference type="PROSITE" id="PS00066">
    <property type="entry name" value="HMG_COA_REDUCTASE_1"/>
    <property type="match status" value="1"/>
</dbReference>
<dbReference type="EMBL" id="RCSS01000069">
    <property type="protein sequence ID" value="RVD93205.1"/>
    <property type="molecule type" value="Genomic_DNA"/>
</dbReference>
<dbReference type="InterPro" id="IPR009029">
    <property type="entry name" value="HMG_CoA_Rdtase_sub-bd_dom_sf"/>
</dbReference>
<gene>
    <name evidence="5" type="ORF">TUBRATIS_002690</name>
</gene>
<dbReference type="AlphaFoldDB" id="A0A437APP1"/>
<dbReference type="STRING" id="291195.A0A437APP1"/>
<dbReference type="PROSITE" id="PS50065">
    <property type="entry name" value="HMG_COA_REDUCTASE_4"/>
    <property type="match status" value="1"/>
</dbReference>
<proteinExistence type="inferred from homology"/>
<keyword evidence="6" id="KW-1185">Reference proteome</keyword>
<keyword evidence="4" id="KW-0560">Oxidoreductase</keyword>
<dbReference type="GO" id="GO:0004420">
    <property type="term" value="F:hydroxymethylglutaryl-CoA reductase (NADPH) activity"/>
    <property type="evidence" value="ECO:0007669"/>
    <property type="project" value="UniProtKB-EC"/>
</dbReference>
<dbReference type="GO" id="GO:0005789">
    <property type="term" value="C:endoplasmic reticulum membrane"/>
    <property type="evidence" value="ECO:0007669"/>
    <property type="project" value="TreeGrafter"/>
</dbReference>
<reference evidence="5 6" key="1">
    <citation type="submission" date="2018-10" db="EMBL/GenBank/DDBJ databases">
        <title>Draft genome sequence of the microsporidian Tubulinosema ratisbonensis.</title>
        <authorList>
            <person name="Polonais V."/>
            <person name="Peyretaillade E."/>
            <person name="Niehus S."/>
            <person name="Wawrzyniak I."/>
            <person name="Franchet A."/>
            <person name="Gaspin C."/>
            <person name="Reichstadt M."/>
            <person name="Belser C."/>
            <person name="Labadie K."/>
            <person name="Delbac F."/>
            <person name="Ferrandon D."/>
        </authorList>
    </citation>
    <scope>NUCLEOTIDE SEQUENCE [LARGE SCALE GENOMIC DNA]</scope>
    <source>
        <strain evidence="5 6">Franzen</strain>
    </source>
</reference>
<dbReference type="OrthoDB" id="310654at2759"/>
<dbReference type="EC" id="1.1.1.34" evidence="2"/>
<accession>A0A437APP1</accession>
<dbReference type="PROSITE" id="PS00318">
    <property type="entry name" value="HMG_COA_REDUCTASE_2"/>
    <property type="match status" value="1"/>
</dbReference>
<dbReference type="InterPro" id="IPR009023">
    <property type="entry name" value="HMG_CoA_Rdtase_NAD(P)-bd_sf"/>
</dbReference>
<dbReference type="InterPro" id="IPR023076">
    <property type="entry name" value="HMG_CoA_Rdtase_CS"/>
</dbReference>
<dbReference type="SUPFAM" id="SSF56542">
    <property type="entry name" value="Substrate-binding domain of HMG-CoA reductase"/>
    <property type="match status" value="1"/>
</dbReference>
<organism evidence="5 6">
    <name type="scientific">Tubulinosema ratisbonensis</name>
    <dbReference type="NCBI Taxonomy" id="291195"/>
    <lineage>
        <taxon>Eukaryota</taxon>
        <taxon>Fungi</taxon>
        <taxon>Fungi incertae sedis</taxon>
        <taxon>Microsporidia</taxon>
        <taxon>Tubulinosematoidea</taxon>
        <taxon>Tubulinosematidae</taxon>
        <taxon>Tubulinosema</taxon>
    </lineage>
</organism>
<comment type="similarity">
    <text evidence="1">Belongs to the HMG-CoA reductase family.</text>
</comment>
<dbReference type="PANTHER" id="PTHR10572">
    <property type="entry name" value="3-HYDROXY-3-METHYLGLUTARYL-COENZYME A REDUCTASE"/>
    <property type="match status" value="1"/>
</dbReference>
<dbReference type="PRINTS" id="PR00071">
    <property type="entry name" value="HMGCOARDTASE"/>
</dbReference>
<dbReference type="GO" id="GO:0005778">
    <property type="term" value="C:peroxisomal membrane"/>
    <property type="evidence" value="ECO:0007669"/>
    <property type="project" value="TreeGrafter"/>
</dbReference>
<dbReference type="GO" id="GO:0008299">
    <property type="term" value="P:isoprenoid biosynthetic process"/>
    <property type="evidence" value="ECO:0007669"/>
    <property type="project" value="InterPro"/>
</dbReference>
<dbReference type="GO" id="GO:0015936">
    <property type="term" value="P:coenzyme A metabolic process"/>
    <property type="evidence" value="ECO:0007669"/>
    <property type="project" value="InterPro"/>
</dbReference>
<dbReference type="SUPFAM" id="SSF55035">
    <property type="entry name" value="NAD-binding domain of HMG-CoA reductase"/>
    <property type="match status" value="1"/>
</dbReference>
<dbReference type="PANTHER" id="PTHR10572:SF24">
    <property type="entry name" value="3-HYDROXY-3-METHYLGLUTARYL-COENZYME A REDUCTASE"/>
    <property type="match status" value="1"/>
</dbReference>
<evidence type="ECO:0000256" key="2">
    <source>
        <dbReference type="ARBA" id="ARBA00012999"/>
    </source>
</evidence>
<dbReference type="GO" id="GO:0016126">
    <property type="term" value="P:sterol biosynthetic process"/>
    <property type="evidence" value="ECO:0007669"/>
    <property type="project" value="TreeGrafter"/>
</dbReference>
<dbReference type="Gene3D" id="3.30.70.420">
    <property type="entry name" value="Hydroxymethylglutaryl-CoA reductase, class I/II, NAD/NADP-binding domain"/>
    <property type="match status" value="1"/>
</dbReference>
<sequence length="394" mass="43370">MSKEKEEINKLVKNNSLEMQTKLSKDGITPKDLSLDEDYSEIHGRCCENILGFKKIPLGVSKEKLQINDEEFWIPICTTEGALVASMCRGIKLINKSGGVKGFVENLGITRSFTISFTSFEKAVEFYKWIKVNANILKEVGNSTSRYLKIKEILSKHLISNEVFVKVSAYTGDAMGMNMITKACDAISKYICTNFNAKIICISSNTCTDKKWSVENFANGRGRKVSLNLIVTPENCRNILKVEIDDLLKVYHSKIVLGSSLVLGGFNCQAANVVAGIFLALGQDLGHVIDSSNCIIGMKKENENLVVSLFMQSIIVGTLGGGTHLEPGKSFITQFYKKDKEYFLTDKALDRSVAPNYLALVVAGAVLAGELSGLAALTDNTLINAHLKLNRKKE</sequence>